<protein>
    <submittedName>
        <fullName evidence="3">Uncharacterized protein</fullName>
    </submittedName>
</protein>
<feature type="compositionally biased region" description="Polar residues" evidence="2">
    <location>
        <begin position="146"/>
        <end position="155"/>
    </location>
</feature>
<evidence type="ECO:0000256" key="2">
    <source>
        <dbReference type="SAM" id="MobiDB-lite"/>
    </source>
</evidence>
<name>A0A8J1UMG6_OWEFU</name>
<accession>A0A8J1UMG6</accession>
<dbReference type="PANTHER" id="PTHR24114:SF2">
    <property type="entry name" value="F-BOX DOMAIN-CONTAINING PROTEIN-RELATED"/>
    <property type="match status" value="1"/>
</dbReference>
<gene>
    <name evidence="3" type="ORF">OFUS_LOCUS17914</name>
</gene>
<keyword evidence="1" id="KW-0106">Calcium</keyword>
<feature type="compositionally biased region" description="Low complexity" evidence="2">
    <location>
        <begin position="684"/>
        <end position="696"/>
    </location>
</feature>
<dbReference type="InterPro" id="IPR001611">
    <property type="entry name" value="Leu-rich_rpt"/>
</dbReference>
<dbReference type="PROSITE" id="PS00018">
    <property type="entry name" value="EF_HAND_1"/>
    <property type="match status" value="1"/>
</dbReference>
<organism evidence="3 4">
    <name type="scientific">Owenia fusiformis</name>
    <name type="common">Polychaete worm</name>
    <dbReference type="NCBI Taxonomy" id="6347"/>
    <lineage>
        <taxon>Eukaryota</taxon>
        <taxon>Metazoa</taxon>
        <taxon>Spiralia</taxon>
        <taxon>Lophotrochozoa</taxon>
        <taxon>Annelida</taxon>
        <taxon>Polychaeta</taxon>
        <taxon>Sedentaria</taxon>
        <taxon>Canalipalpata</taxon>
        <taxon>Sabellida</taxon>
        <taxon>Oweniida</taxon>
        <taxon>Oweniidae</taxon>
        <taxon>Owenia</taxon>
    </lineage>
</organism>
<dbReference type="EMBL" id="CAIIXF020000008">
    <property type="protein sequence ID" value="CAH1793011.1"/>
    <property type="molecule type" value="Genomic_DNA"/>
</dbReference>
<dbReference type="InterPro" id="IPR018247">
    <property type="entry name" value="EF_Hand_1_Ca_BS"/>
</dbReference>
<dbReference type="SUPFAM" id="SSF52047">
    <property type="entry name" value="RNI-like"/>
    <property type="match status" value="1"/>
</dbReference>
<dbReference type="InterPro" id="IPR052394">
    <property type="entry name" value="LRR-containing"/>
</dbReference>
<dbReference type="InterPro" id="IPR032675">
    <property type="entry name" value="LRR_dom_sf"/>
</dbReference>
<comment type="caution">
    <text evidence="3">The sequence shown here is derived from an EMBL/GenBank/DDBJ whole genome shotgun (WGS) entry which is preliminary data.</text>
</comment>
<feature type="compositionally biased region" description="Polar residues" evidence="2">
    <location>
        <begin position="645"/>
        <end position="674"/>
    </location>
</feature>
<keyword evidence="4" id="KW-1185">Reference proteome</keyword>
<dbReference type="GO" id="GO:0005509">
    <property type="term" value="F:calcium ion binding"/>
    <property type="evidence" value="ECO:0007669"/>
    <property type="project" value="InterPro"/>
</dbReference>
<feature type="region of interest" description="Disordered" evidence="2">
    <location>
        <begin position="146"/>
        <end position="182"/>
    </location>
</feature>
<feature type="region of interest" description="Disordered" evidence="2">
    <location>
        <begin position="625"/>
        <end position="722"/>
    </location>
</feature>
<dbReference type="Pfam" id="PF13499">
    <property type="entry name" value="EF-hand_7"/>
    <property type="match status" value="1"/>
</dbReference>
<dbReference type="PROSITE" id="PS50222">
    <property type="entry name" value="EF_HAND_2"/>
    <property type="match status" value="2"/>
</dbReference>
<feature type="compositionally biased region" description="Acidic residues" evidence="2">
    <location>
        <begin position="86"/>
        <end position="104"/>
    </location>
</feature>
<feature type="region of interest" description="Disordered" evidence="2">
    <location>
        <begin position="84"/>
        <end position="117"/>
    </location>
</feature>
<feature type="non-terminal residue" evidence="3">
    <location>
        <position position="777"/>
    </location>
</feature>
<feature type="compositionally biased region" description="Acidic residues" evidence="2">
    <location>
        <begin position="164"/>
        <end position="176"/>
    </location>
</feature>
<dbReference type="Gene3D" id="3.80.10.10">
    <property type="entry name" value="Ribonuclease Inhibitor"/>
    <property type="match status" value="1"/>
</dbReference>
<dbReference type="OrthoDB" id="120976at2759"/>
<evidence type="ECO:0000313" key="3">
    <source>
        <dbReference type="EMBL" id="CAH1793011.1"/>
    </source>
</evidence>
<dbReference type="InterPro" id="IPR011992">
    <property type="entry name" value="EF-hand-dom_pair"/>
</dbReference>
<dbReference type="SMART" id="SM00054">
    <property type="entry name" value="EFh"/>
    <property type="match status" value="2"/>
</dbReference>
<dbReference type="Gene3D" id="1.10.238.10">
    <property type="entry name" value="EF-hand"/>
    <property type="match status" value="1"/>
</dbReference>
<dbReference type="SMART" id="SM00368">
    <property type="entry name" value="LRR_RI"/>
    <property type="match status" value="8"/>
</dbReference>
<feature type="compositionally biased region" description="Polar residues" evidence="2">
    <location>
        <begin position="105"/>
        <end position="117"/>
    </location>
</feature>
<proteinExistence type="predicted"/>
<dbReference type="AlphaFoldDB" id="A0A8J1UMG6"/>
<sequence length="777" mass="86312">LPPVLAKKPNSSRINKTFLRIVDDLDNVKIDAESIDTDGASNELHENGNASVVVADGAPTEQNATSNTAHVHIVYNSNNDPMAYDAMEDDYSDVDTDGTDDDDNPNTGLLTVNTEESSTNRKISYSYKKVYDSLKPQDLREILDSASSLNTVNTQEEPKKPFDIDESDDTDLEEEERPSKMPSQVDIYNTACKKFGIVPSSNLLKQLQLDRAILDMTNRSIGPLGTRALCIPLLSNTKVKVLRLQGCDVGESGARAVADMLKENVIITDVDLSENNIGSKGAEYICEMLMDNAGINSLNLAGNNFQERDAEKFAAAITKTFRLQELDLSHNDFREAGGILLGQAIADNTTLEILNLSWNHLRLKGGRAIAKGIAFNDSIQVLDLSWNGISNDGAKAMGTALKRNTTLVELDLSCNRISLEGIVSFCTGLRLNTTLQILKISKNPLTTMGACLILEMLKKSKKSALARLEISAVDITDEFYQLLDEVQAKRPHFHVIHGGYVRHNDAFAERLIREGTMKDPLVLLMRFIRQNNYRMIDFFSHFDGDKNWNVTTDEFRKGIRSIGLPLNHLQIEELIKHFDYNNNGEIDFRELMQTHRNYRHKVRRKMKRQKQRSRVTTPIQDLPGMVNELTTTRPPGGEKTLVRPFSQTSSTMPSLYTPRPKSSTFQRQTINSPATFDRLSSGISTPDSRSTRSTTPGFRPHSGRSYGGRPLSGRPLNDRRGSLPLSATIQSFGADAKDIKKASKSALINFQANSSIDTLNTLSVDSQSSLTLPPLGR</sequence>
<evidence type="ECO:0000256" key="1">
    <source>
        <dbReference type="ARBA" id="ARBA00022837"/>
    </source>
</evidence>
<dbReference type="Pfam" id="PF13516">
    <property type="entry name" value="LRR_6"/>
    <property type="match status" value="6"/>
</dbReference>
<dbReference type="CDD" id="cd00051">
    <property type="entry name" value="EFh"/>
    <property type="match status" value="1"/>
</dbReference>
<reference evidence="3" key="1">
    <citation type="submission" date="2022-03" db="EMBL/GenBank/DDBJ databases">
        <authorList>
            <person name="Martin C."/>
        </authorList>
    </citation>
    <scope>NUCLEOTIDE SEQUENCE</scope>
</reference>
<dbReference type="Proteomes" id="UP000749559">
    <property type="component" value="Unassembled WGS sequence"/>
</dbReference>
<dbReference type="InterPro" id="IPR002048">
    <property type="entry name" value="EF_hand_dom"/>
</dbReference>
<dbReference type="PANTHER" id="PTHR24114">
    <property type="entry name" value="LEUCINE RICH REPEAT FAMILY PROTEIN"/>
    <property type="match status" value="1"/>
</dbReference>
<dbReference type="SUPFAM" id="SSF47473">
    <property type="entry name" value="EF-hand"/>
    <property type="match status" value="1"/>
</dbReference>
<evidence type="ECO:0000313" key="4">
    <source>
        <dbReference type="Proteomes" id="UP000749559"/>
    </source>
</evidence>